<proteinExistence type="predicted"/>
<dbReference type="GO" id="GO:0070628">
    <property type="term" value="F:proteasome binding"/>
    <property type="evidence" value="ECO:0007669"/>
    <property type="project" value="InterPro"/>
</dbReference>
<sequence>MLLMASRLKNLAQQARGAVRDVRQAVNELAEVLSPSPQPSLVRVPVRNGARAAAPRFRSPYGASARQFSTHVTARAANQAFRPPRFIKPFTGGSLAQKIWPFSAFRNAAVRTGPFPSGLYRNFVNLNSRNFSTYGGSASREAVQNLTANVRCMFNNGSDTLLSLKMSQKQKSNLSYHGSMSQKEAEQTFKLARCESSDVERPGSYVEFPLPKMELSIPSVSFMNSEILGSLDDGLEHIKGQIDSTRMAIETIFEAYGSLPIERRYQSLLVHFPNLDADELEKLLIDLGINEGVVYSMDGNEDVVDEMSSSASSVDLSDIIEDNVPGLLSSDSECSDTESLSSDDYFPVLSSSSDGFQYASPIETNSVNSSPVIIAQDERSLSEVSLNEQWL</sequence>
<dbReference type="PANTHER" id="PTHR42342:SF1">
    <property type="entry name" value="STATIONARY PHASE PROTEIN 5"/>
    <property type="match status" value="1"/>
</dbReference>
<dbReference type="EMBL" id="LK052889">
    <property type="protein sequence ID" value="CDR40140.1"/>
    <property type="molecule type" value="Genomic_DNA"/>
</dbReference>
<reference evidence="1" key="1">
    <citation type="journal article" date="2014" name="Genome Announc.">
        <title>Genome sequence of the yeast Cyberlindnera fabianii (Hansenula fabianii).</title>
        <authorList>
            <person name="Freel K.C."/>
            <person name="Sarilar V."/>
            <person name="Neuveglise C."/>
            <person name="Devillers H."/>
            <person name="Friedrich A."/>
            <person name="Schacherer J."/>
        </authorList>
    </citation>
    <scope>NUCLEOTIDE SEQUENCE</scope>
    <source>
        <strain evidence="1">YJS4271</strain>
    </source>
</reference>
<dbReference type="InterPro" id="IPR038816">
    <property type="entry name" value="Stationary_phase_5"/>
</dbReference>
<dbReference type="PhylomeDB" id="A0A061ASJ9"/>
<dbReference type="AlphaFoldDB" id="A0A061ASJ9"/>
<accession>A0A061ASJ9</accession>
<dbReference type="GO" id="GO:0043248">
    <property type="term" value="P:proteasome assembly"/>
    <property type="evidence" value="ECO:0007669"/>
    <property type="project" value="TreeGrafter"/>
</dbReference>
<dbReference type="VEuPathDB" id="FungiDB:BON22_2450"/>
<organism evidence="1">
    <name type="scientific">Cyberlindnera fabianii</name>
    <name type="common">Yeast</name>
    <name type="synonym">Hansenula fabianii</name>
    <dbReference type="NCBI Taxonomy" id="36022"/>
    <lineage>
        <taxon>Eukaryota</taxon>
        <taxon>Fungi</taxon>
        <taxon>Dikarya</taxon>
        <taxon>Ascomycota</taxon>
        <taxon>Saccharomycotina</taxon>
        <taxon>Saccharomycetes</taxon>
        <taxon>Phaffomycetales</taxon>
        <taxon>Phaffomycetaceae</taxon>
        <taxon>Cyberlindnera</taxon>
    </lineage>
</organism>
<dbReference type="OrthoDB" id="416253at2759"/>
<name>A0A061ASJ9_CYBFA</name>
<evidence type="ECO:0000313" key="1">
    <source>
        <dbReference type="EMBL" id="CDR40140.1"/>
    </source>
</evidence>
<gene>
    <name evidence="1" type="ORF">CYFA0S_04e04434g</name>
</gene>
<dbReference type="PANTHER" id="PTHR42342">
    <property type="entry name" value="STATIONARY PHASE PROTEIN 5"/>
    <property type="match status" value="1"/>
</dbReference>
<protein>
    <submittedName>
        <fullName evidence="1">CYFA0S04e04434g1_1</fullName>
    </submittedName>
</protein>